<dbReference type="OrthoDB" id="6154580at2759"/>
<feature type="compositionally biased region" description="Basic residues" evidence="1">
    <location>
        <begin position="472"/>
        <end position="491"/>
    </location>
</feature>
<evidence type="ECO:0000313" key="3">
    <source>
        <dbReference type="EMBL" id="OWF42745.1"/>
    </source>
</evidence>
<feature type="region of interest" description="Disordered" evidence="1">
    <location>
        <begin position="452"/>
        <end position="494"/>
    </location>
</feature>
<keyword evidence="4" id="KW-1185">Reference proteome</keyword>
<accession>A0A210Q205</accession>
<gene>
    <name evidence="3" type="ORF">KP79_PYT07222</name>
</gene>
<feature type="transmembrane region" description="Helical" evidence="2">
    <location>
        <begin position="361"/>
        <end position="384"/>
    </location>
</feature>
<evidence type="ECO:0000256" key="2">
    <source>
        <dbReference type="SAM" id="Phobius"/>
    </source>
</evidence>
<dbReference type="EMBL" id="NEDP02005224">
    <property type="protein sequence ID" value="OWF42745.1"/>
    <property type="molecule type" value="Genomic_DNA"/>
</dbReference>
<keyword evidence="2" id="KW-0812">Transmembrane</keyword>
<comment type="caution">
    <text evidence="3">The sequence shown here is derived from an EMBL/GenBank/DDBJ whole genome shotgun (WGS) entry which is preliminary data.</text>
</comment>
<keyword evidence="2" id="KW-0472">Membrane</keyword>
<dbReference type="Proteomes" id="UP000242188">
    <property type="component" value="Unassembled WGS sequence"/>
</dbReference>
<feature type="compositionally biased region" description="Low complexity" evidence="1">
    <location>
        <begin position="246"/>
        <end position="273"/>
    </location>
</feature>
<reference evidence="3 4" key="1">
    <citation type="journal article" date="2017" name="Nat. Ecol. Evol.">
        <title>Scallop genome provides insights into evolution of bilaterian karyotype and development.</title>
        <authorList>
            <person name="Wang S."/>
            <person name="Zhang J."/>
            <person name="Jiao W."/>
            <person name="Li J."/>
            <person name="Xun X."/>
            <person name="Sun Y."/>
            <person name="Guo X."/>
            <person name="Huan P."/>
            <person name="Dong B."/>
            <person name="Zhang L."/>
            <person name="Hu X."/>
            <person name="Sun X."/>
            <person name="Wang J."/>
            <person name="Zhao C."/>
            <person name="Wang Y."/>
            <person name="Wang D."/>
            <person name="Huang X."/>
            <person name="Wang R."/>
            <person name="Lv J."/>
            <person name="Li Y."/>
            <person name="Zhang Z."/>
            <person name="Liu B."/>
            <person name="Lu W."/>
            <person name="Hui Y."/>
            <person name="Liang J."/>
            <person name="Zhou Z."/>
            <person name="Hou R."/>
            <person name="Li X."/>
            <person name="Liu Y."/>
            <person name="Li H."/>
            <person name="Ning X."/>
            <person name="Lin Y."/>
            <person name="Zhao L."/>
            <person name="Xing Q."/>
            <person name="Dou J."/>
            <person name="Li Y."/>
            <person name="Mao J."/>
            <person name="Guo H."/>
            <person name="Dou H."/>
            <person name="Li T."/>
            <person name="Mu C."/>
            <person name="Jiang W."/>
            <person name="Fu Q."/>
            <person name="Fu X."/>
            <person name="Miao Y."/>
            <person name="Liu J."/>
            <person name="Yu Q."/>
            <person name="Li R."/>
            <person name="Liao H."/>
            <person name="Li X."/>
            <person name="Kong Y."/>
            <person name="Jiang Z."/>
            <person name="Chourrout D."/>
            <person name="Li R."/>
            <person name="Bao Z."/>
        </authorList>
    </citation>
    <scope>NUCLEOTIDE SEQUENCE [LARGE SCALE GENOMIC DNA]</scope>
    <source>
        <strain evidence="3 4">PY_sf001</strain>
    </source>
</reference>
<name>A0A210Q205_MIZYE</name>
<dbReference type="AlphaFoldDB" id="A0A210Q205"/>
<proteinExistence type="predicted"/>
<feature type="region of interest" description="Disordered" evidence="1">
    <location>
        <begin position="239"/>
        <end position="273"/>
    </location>
</feature>
<keyword evidence="2" id="KW-1133">Transmembrane helix</keyword>
<organism evidence="3 4">
    <name type="scientific">Mizuhopecten yessoensis</name>
    <name type="common">Japanese scallop</name>
    <name type="synonym">Patinopecten yessoensis</name>
    <dbReference type="NCBI Taxonomy" id="6573"/>
    <lineage>
        <taxon>Eukaryota</taxon>
        <taxon>Metazoa</taxon>
        <taxon>Spiralia</taxon>
        <taxon>Lophotrochozoa</taxon>
        <taxon>Mollusca</taxon>
        <taxon>Bivalvia</taxon>
        <taxon>Autobranchia</taxon>
        <taxon>Pteriomorphia</taxon>
        <taxon>Pectinida</taxon>
        <taxon>Pectinoidea</taxon>
        <taxon>Pectinidae</taxon>
        <taxon>Mizuhopecten</taxon>
    </lineage>
</organism>
<evidence type="ECO:0000256" key="1">
    <source>
        <dbReference type="SAM" id="MobiDB-lite"/>
    </source>
</evidence>
<sequence>MDSVYAYAKPLSSNCPQVMTSAATTPESCCQYDTGDCGFEYDGFNKNTYFENCHGRTTCSWTPVAWANTPCNSSIYIARTNYMAVYFYCISENDVKDVSDDGSVNTTTALLLNPGYESGNDTGTLPANSSYKCSVSASCATSLKIRALNLNFTENGGICGQSLTITDGTNTQVLMCDSNTNYLPYDLNIGNNTHYLEIQVNNTLNTDSGYFLLQIGSDHGDDTVTLACGTSVGEGKVPAEDLPACSNTTTTTDKTTDTTTVSTDNTTDTSTVSTGNTTDITTSTDNTTDTTTVSTGNTTDITTSTDDTTDTTTVSTGNTTDNNTGTITSSHNNIKTTLSLGLTPNVLAPAPTQLPVDEGGIPLWVIPLVVLVVLFVILIVLVLCKNRIKDLYFKKCKSAIHPDTETSPPESDECALFASFEKPVLSQVAPVSQFMSSLPLPALNGRQKLSPITQTSISEGKGGKAESQKGTKTGKHKHKKKRKHKGDKKKKNDAFEVTQIDDLRTSIKSTSVTIDVVTVT</sequence>
<protein>
    <submittedName>
        <fullName evidence="3">Uncharacterized protein</fullName>
    </submittedName>
</protein>
<evidence type="ECO:0000313" key="4">
    <source>
        <dbReference type="Proteomes" id="UP000242188"/>
    </source>
</evidence>
<feature type="region of interest" description="Disordered" evidence="1">
    <location>
        <begin position="304"/>
        <end position="328"/>
    </location>
</feature>